<accession>A0A8D0GYQ3</accession>
<dbReference type="InterPro" id="IPR032707">
    <property type="entry name" value="MYCBPAP"/>
</dbReference>
<dbReference type="AlphaFoldDB" id="A0A8D0GYQ3"/>
<evidence type="ECO:0000256" key="1">
    <source>
        <dbReference type="SAM" id="MobiDB-lite"/>
    </source>
</evidence>
<dbReference type="PANTHER" id="PTHR48421:SF1">
    <property type="entry name" value="MYCBP-ASSOCIATED PROTEIN"/>
    <property type="match status" value="1"/>
</dbReference>
<dbReference type="Pfam" id="PF14646">
    <property type="entry name" value="MYCBPAP"/>
    <property type="match status" value="1"/>
</dbReference>
<feature type="region of interest" description="Disordered" evidence="1">
    <location>
        <begin position="20"/>
        <end position="47"/>
    </location>
</feature>
<dbReference type="PANTHER" id="PTHR48421">
    <property type="entry name" value="MYCBP-ASSOCIATED PROTEIN"/>
    <property type="match status" value="1"/>
</dbReference>
<evidence type="ECO:0000313" key="3">
    <source>
        <dbReference type="Proteomes" id="UP000694392"/>
    </source>
</evidence>
<keyword evidence="3" id="KW-1185">Reference proteome</keyword>
<reference evidence="2" key="1">
    <citation type="submission" date="2025-08" db="UniProtKB">
        <authorList>
            <consortium name="Ensembl"/>
        </authorList>
    </citation>
    <scope>IDENTIFICATION</scope>
</reference>
<protein>
    <submittedName>
        <fullName evidence="2">Uncharacterized protein</fullName>
    </submittedName>
</protein>
<reference evidence="2" key="2">
    <citation type="submission" date="2025-09" db="UniProtKB">
        <authorList>
            <consortium name="Ensembl"/>
        </authorList>
    </citation>
    <scope>IDENTIFICATION</scope>
</reference>
<proteinExistence type="predicted"/>
<organism evidence="2 3">
    <name type="scientific">Sphenodon punctatus</name>
    <name type="common">Tuatara</name>
    <name type="synonym">Hatteria punctata</name>
    <dbReference type="NCBI Taxonomy" id="8508"/>
    <lineage>
        <taxon>Eukaryota</taxon>
        <taxon>Metazoa</taxon>
        <taxon>Chordata</taxon>
        <taxon>Craniata</taxon>
        <taxon>Vertebrata</taxon>
        <taxon>Euteleostomi</taxon>
        <taxon>Lepidosauria</taxon>
        <taxon>Sphenodontia</taxon>
        <taxon>Sphenodontidae</taxon>
        <taxon>Sphenodon</taxon>
    </lineage>
</organism>
<name>A0A8D0GYQ3_SPHPU</name>
<dbReference type="Ensembl" id="ENSSPUT00000014310.1">
    <property type="protein sequence ID" value="ENSSPUP00000013423.1"/>
    <property type="gene ID" value="ENSSPUG00000010320.1"/>
</dbReference>
<feature type="compositionally biased region" description="Acidic residues" evidence="1">
    <location>
        <begin position="28"/>
        <end position="40"/>
    </location>
</feature>
<sequence length="83" mass="9023">VKDLDGLEVIGKGQPFISVSAQGFQPGEQDEEFPTEEGECQDPLGDYPDVVPEPVLGPSVMFCGQPARWIDSTTSHRVKMGVF</sequence>
<dbReference type="Proteomes" id="UP000694392">
    <property type="component" value="Unplaced"/>
</dbReference>
<evidence type="ECO:0000313" key="2">
    <source>
        <dbReference type="Ensembl" id="ENSSPUP00000013423.1"/>
    </source>
</evidence>